<name>A0ABD3P1G1_9STRA</name>
<feature type="compositionally biased region" description="Low complexity" evidence="1">
    <location>
        <begin position="300"/>
        <end position="310"/>
    </location>
</feature>
<feature type="region of interest" description="Disordered" evidence="1">
    <location>
        <begin position="930"/>
        <end position="1009"/>
    </location>
</feature>
<feature type="compositionally biased region" description="Low complexity" evidence="1">
    <location>
        <begin position="337"/>
        <end position="364"/>
    </location>
</feature>
<feature type="compositionally biased region" description="Basic and acidic residues" evidence="1">
    <location>
        <begin position="324"/>
        <end position="334"/>
    </location>
</feature>
<evidence type="ECO:0000256" key="1">
    <source>
        <dbReference type="SAM" id="MobiDB-lite"/>
    </source>
</evidence>
<keyword evidence="3" id="KW-1185">Reference proteome</keyword>
<evidence type="ECO:0000313" key="2">
    <source>
        <dbReference type="EMBL" id="KAL3781990.1"/>
    </source>
</evidence>
<feature type="region of interest" description="Disordered" evidence="1">
    <location>
        <begin position="203"/>
        <end position="245"/>
    </location>
</feature>
<proteinExistence type="predicted"/>
<feature type="compositionally biased region" description="Polar residues" evidence="1">
    <location>
        <begin position="373"/>
        <end position="400"/>
    </location>
</feature>
<dbReference type="EMBL" id="JABMIG020000300">
    <property type="protein sequence ID" value="KAL3781990.1"/>
    <property type="molecule type" value="Genomic_DNA"/>
</dbReference>
<sequence>MKQKEEIRSQKSTSQTFLSDGTKISTTEIIETDPNTNIQVETTTVVKEYIKEQEMEHGQILVEDVTETTVTRREWRIRRKNTINQEDHGETGMVGCVFPLCGGGEVVEHDDESAVHTLDSKLTMDSELDTFVRPKNTPSSQSPPLAVIGVAERDVVPTNNTSAVAGTTNNDNGEGRAKTTNAASSALAMLTSPAAFFRKTYPSHNNEVVEPRSTSPATQDTHETKNAATLNAATTNEKESRGVTINRKSRVSFDVDEEILNIVKKDHGKDRSTSNGGAKQMMMQSSYQQQQKQPAHSEPETQSQEQQSRQTGPSRVIEEEERQDDNSHLQEHYTSRSSPVHTHRPTTTTTTATATAVAASAPSSQLSRGIITPSPTLSLQSKASSQKTSNSLPQSSSQGVSAALVPSPATHTKSTSNKSSSKKLASASSPNSSSSKLKKKDKPPTIVKYNQMLLAQDSDFASPKLTVSAFTAAVTDDKYLHFFSYLPPPNGCPNQSMETSPHHTHHRLTIGKWRKSTTVSIENTYCISVTICNNTAVVGVPYDRNVKGLLTGAAYIFEREEQKDIWTQVKKIVPKEASEFATVGYSVGIDGDLIAVSVPNVGSTVGGGGGGSVHLYRRVQKYKWAEKGVLVPPLVESSKNGGIATTGRNKDVQITVVNKSKKGSSKKKKFGTRLAIQGNVVVVSDHYDHEETCVYVFEYDDFSLKWICIQDDLLTEAQQRHFGSRLALANNGNGILIGCHAKMSPTEILYYSRYGTGGKFHLQQVIVVSKRSSSYGVGRSVVGRNGVTEDITDFKVDGKNLIIGTTSTVGQQNQHCAYIYQLQTNDTWVLMAKVDDPSLAGFGQCVGLAGNKALIASRGNAYSYNLEGFIPKTKRKEFMATANLVEERKKQQPKPQVKYIDPEYLEMPYIGSDLNEFRTQQQVALRRHFARRAPNNSNKNNDGDKASQNSMSSPPRMSLSMGRPRMPRMLRMRSPSPILTRLRASSPKKGRGNVSAPPLRRTDSSMARR</sequence>
<comment type="caution">
    <text evidence="2">The sequence shown here is derived from an EMBL/GenBank/DDBJ whole genome shotgun (WGS) entry which is preliminary data.</text>
</comment>
<reference evidence="2 3" key="1">
    <citation type="journal article" date="2020" name="G3 (Bethesda)">
        <title>Improved Reference Genome for Cyclotella cryptica CCMP332, a Model for Cell Wall Morphogenesis, Salinity Adaptation, and Lipid Production in Diatoms (Bacillariophyta).</title>
        <authorList>
            <person name="Roberts W.R."/>
            <person name="Downey K.M."/>
            <person name="Ruck E.C."/>
            <person name="Traller J.C."/>
            <person name="Alverson A.J."/>
        </authorList>
    </citation>
    <scope>NUCLEOTIDE SEQUENCE [LARGE SCALE GENOMIC DNA]</scope>
    <source>
        <strain evidence="2 3">CCMP332</strain>
    </source>
</reference>
<feature type="compositionally biased region" description="Polar residues" evidence="1">
    <location>
        <begin position="203"/>
        <end position="219"/>
    </location>
</feature>
<evidence type="ECO:0000313" key="3">
    <source>
        <dbReference type="Proteomes" id="UP001516023"/>
    </source>
</evidence>
<feature type="compositionally biased region" description="Low complexity" evidence="1">
    <location>
        <begin position="279"/>
        <end position="293"/>
    </location>
</feature>
<feature type="region of interest" description="Disordered" evidence="1">
    <location>
        <begin position="264"/>
        <end position="442"/>
    </location>
</feature>
<feature type="compositionally biased region" description="Low complexity" evidence="1">
    <location>
        <begin position="226"/>
        <end position="235"/>
    </location>
</feature>
<protein>
    <submittedName>
        <fullName evidence="2">Uncharacterized protein</fullName>
    </submittedName>
</protein>
<dbReference type="PANTHER" id="PTHR36220:SF1">
    <property type="entry name" value="GAMMA TUBULIN COMPLEX COMPONENT C-TERMINAL DOMAIN-CONTAINING PROTEIN"/>
    <property type="match status" value="1"/>
</dbReference>
<dbReference type="AlphaFoldDB" id="A0ABD3P1G1"/>
<organism evidence="2 3">
    <name type="scientific">Cyclotella cryptica</name>
    <dbReference type="NCBI Taxonomy" id="29204"/>
    <lineage>
        <taxon>Eukaryota</taxon>
        <taxon>Sar</taxon>
        <taxon>Stramenopiles</taxon>
        <taxon>Ochrophyta</taxon>
        <taxon>Bacillariophyta</taxon>
        <taxon>Coscinodiscophyceae</taxon>
        <taxon>Thalassiosirophycidae</taxon>
        <taxon>Stephanodiscales</taxon>
        <taxon>Stephanodiscaceae</taxon>
        <taxon>Cyclotella</taxon>
    </lineage>
</organism>
<feature type="compositionally biased region" description="Low complexity" evidence="1">
    <location>
        <begin position="412"/>
        <end position="435"/>
    </location>
</feature>
<accession>A0ABD3P1G1</accession>
<dbReference type="Proteomes" id="UP001516023">
    <property type="component" value="Unassembled WGS sequence"/>
</dbReference>
<gene>
    <name evidence="2" type="ORF">HJC23_013818</name>
</gene>
<feature type="compositionally biased region" description="Low complexity" evidence="1">
    <location>
        <begin position="950"/>
        <end position="964"/>
    </location>
</feature>
<dbReference type="PANTHER" id="PTHR36220">
    <property type="entry name" value="UNNAMED PRODUCT"/>
    <property type="match status" value="1"/>
</dbReference>